<gene>
    <name evidence="1" type="ORF">F2Q69_00051020</name>
</gene>
<sequence>DRWNDCRGRWGSAPSSILSSRRRLLRGRAPALWGVLHLVFQVQREAGFILRQILELEKLQLRKENKSLSLTEQDGPSPLELPKQSEERLVHLLQTRKDLIVDFSHLSSSSTLGDSYWECKSPVNKNTQLWDQNLQDIGVCEDTICDDHDFHIPDIDLTFRNFEELFGADYDLVADDNILFKGTSAHCEVNTFSSPFNNSIITPKEASSSSLLFSRTIGGGSSETHYSHNHSEEVISFCSPLSDCARQNAISWLKEKKRARA</sequence>
<evidence type="ECO:0000313" key="2">
    <source>
        <dbReference type="Proteomes" id="UP000712600"/>
    </source>
</evidence>
<reference evidence="1" key="1">
    <citation type="submission" date="2019-12" db="EMBL/GenBank/DDBJ databases">
        <title>Genome sequencing and annotation of Brassica cretica.</title>
        <authorList>
            <person name="Studholme D.J."/>
            <person name="Sarris P."/>
        </authorList>
    </citation>
    <scope>NUCLEOTIDE SEQUENCE</scope>
    <source>
        <strain evidence="1">PFS-109/04</strain>
        <tissue evidence="1">Leaf</tissue>
    </source>
</reference>
<proteinExistence type="predicted"/>
<feature type="non-terminal residue" evidence="1">
    <location>
        <position position="1"/>
    </location>
</feature>
<comment type="caution">
    <text evidence="1">The sequence shown here is derived from an EMBL/GenBank/DDBJ whole genome shotgun (WGS) entry which is preliminary data.</text>
</comment>
<accession>A0A8S9PZH3</accession>
<organism evidence="1 2">
    <name type="scientific">Brassica cretica</name>
    <name type="common">Mustard</name>
    <dbReference type="NCBI Taxonomy" id="69181"/>
    <lineage>
        <taxon>Eukaryota</taxon>
        <taxon>Viridiplantae</taxon>
        <taxon>Streptophyta</taxon>
        <taxon>Embryophyta</taxon>
        <taxon>Tracheophyta</taxon>
        <taxon>Spermatophyta</taxon>
        <taxon>Magnoliopsida</taxon>
        <taxon>eudicotyledons</taxon>
        <taxon>Gunneridae</taxon>
        <taxon>Pentapetalae</taxon>
        <taxon>rosids</taxon>
        <taxon>malvids</taxon>
        <taxon>Brassicales</taxon>
        <taxon>Brassicaceae</taxon>
        <taxon>Brassiceae</taxon>
        <taxon>Brassica</taxon>
    </lineage>
</organism>
<dbReference type="Proteomes" id="UP000712600">
    <property type="component" value="Unassembled WGS sequence"/>
</dbReference>
<dbReference type="EMBL" id="QGKX02001347">
    <property type="protein sequence ID" value="KAF3526738.1"/>
    <property type="molecule type" value="Genomic_DNA"/>
</dbReference>
<evidence type="ECO:0000313" key="1">
    <source>
        <dbReference type="EMBL" id="KAF3526738.1"/>
    </source>
</evidence>
<protein>
    <submittedName>
        <fullName evidence="1">Uncharacterized protein</fullName>
    </submittedName>
</protein>
<dbReference type="AlphaFoldDB" id="A0A8S9PZH3"/>
<name>A0A8S9PZH3_BRACR</name>